<comment type="similarity">
    <text evidence="1 10">Belongs to the thiolase-like superfamily. FabH family.</text>
</comment>
<comment type="subcellular location">
    <subcellularLocation>
        <location evidence="10">Cytoplasm</location>
    </subcellularLocation>
</comment>
<feature type="region of interest" description="ACP-binding" evidence="10">
    <location>
        <begin position="250"/>
        <end position="254"/>
    </location>
</feature>
<comment type="catalytic activity">
    <reaction evidence="10">
        <text>malonyl-[ACP] + acetyl-CoA + H(+) = 3-oxobutanoyl-[ACP] + CO2 + CoA</text>
        <dbReference type="Rhea" id="RHEA:12080"/>
        <dbReference type="Rhea" id="RHEA-COMP:9623"/>
        <dbReference type="Rhea" id="RHEA-COMP:9625"/>
        <dbReference type="ChEBI" id="CHEBI:15378"/>
        <dbReference type="ChEBI" id="CHEBI:16526"/>
        <dbReference type="ChEBI" id="CHEBI:57287"/>
        <dbReference type="ChEBI" id="CHEBI:57288"/>
        <dbReference type="ChEBI" id="CHEBI:78449"/>
        <dbReference type="ChEBI" id="CHEBI:78450"/>
        <dbReference type="EC" id="2.3.1.180"/>
    </reaction>
</comment>
<evidence type="ECO:0000256" key="9">
    <source>
        <dbReference type="ARBA" id="ARBA00023315"/>
    </source>
</evidence>
<gene>
    <name evidence="10" type="primary">fabH</name>
    <name evidence="13" type="ORF">C8D97_10653</name>
</gene>
<dbReference type="OrthoDB" id="4336181at2"/>
<keyword evidence="7 10" id="KW-0275">Fatty acid biosynthesis</keyword>
<dbReference type="PANTHER" id="PTHR43091:SF2">
    <property type="entry name" value="BETA-KETOACYL-[ACYL-CARRIER-PROTEIN] SYNTHASE III 2"/>
    <property type="match status" value="1"/>
</dbReference>
<comment type="subunit">
    <text evidence="10">Homodimer.</text>
</comment>
<dbReference type="GO" id="GO:0004315">
    <property type="term" value="F:3-oxoacyl-[acyl-carrier-protein] synthase activity"/>
    <property type="evidence" value="ECO:0007669"/>
    <property type="project" value="InterPro"/>
</dbReference>
<dbReference type="InterPro" id="IPR013747">
    <property type="entry name" value="ACP_syn_III_C"/>
</dbReference>
<dbReference type="EC" id="2.3.1.180" evidence="10"/>
<evidence type="ECO:0000256" key="3">
    <source>
        <dbReference type="ARBA" id="ARBA00022516"/>
    </source>
</evidence>
<feature type="active site" evidence="10">
    <location>
        <position position="249"/>
    </location>
</feature>
<dbReference type="PANTHER" id="PTHR43091">
    <property type="entry name" value="3-OXOACYL-[ACYL-CARRIER-PROTEIN] SYNTHASE"/>
    <property type="match status" value="1"/>
</dbReference>
<sequence length="359" mass="38660">MPYAEITGWGKCLPPAIMTNNDLATFMDTSDEWIFSRTGMRERRISHVDVDELAYVAAERAIACAGLEANDIDGIIFGTTTPTTLAPNCASYVQKKLGNKNAAAMDLNSACCSFLFALSNATALIKNQVMKKVLVIGAEKLSWAVDWSNRNVAVLFGDGAGAVVVEATDEPVGVLSSKMGCYGDVRESLAIDNFGSGFDRTANTYSHVTWNFDGQEIFKRATRGMVLATEDVLAKANMTAEDIDVVVPHQANLRIIEAVAKRLNTPMEKVMVNVERYANTSAATIPVALCEALERGMITPGANVAIPAFGAGLTWGAAFVKWGQRVTPVSSSSVELPANDKSALELIKPYLDIAEKHQK</sequence>
<dbReference type="InterPro" id="IPR013751">
    <property type="entry name" value="ACP_syn_III_N"/>
</dbReference>
<dbReference type="Proteomes" id="UP000245790">
    <property type="component" value="Unassembled WGS sequence"/>
</dbReference>
<dbReference type="EMBL" id="QGGU01000006">
    <property type="protein sequence ID" value="PWK50766.1"/>
    <property type="molecule type" value="Genomic_DNA"/>
</dbReference>
<evidence type="ECO:0000256" key="5">
    <source>
        <dbReference type="ARBA" id="ARBA00022832"/>
    </source>
</evidence>
<dbReference type="Pfam" id="PF08545">
    <property type="entry name" value="ACP_syn_III"/>
    <property type="match status" value="1"/>
</dbReference>
<protein>
    <recommendedName>
        <fullName evidence="10">Beta-ketoacyl-[acyl-carrier-protein] synthase III</fullName>
        <shortName evidence="10">Beta-ketoacyl-ACP synthase III</shortName>
        <shortName evidence="10">KAS III</shortName>
        <ecNumber evidence="10">2.3.1.180</ecNumber>
    </recommendedName>
    <alternativeName>
        <fullName evidence="10">3-oxoacyl-[acyl-carrier-protein] synthase 3</fullName>
    </alternativeName>
    <alternativeName>
        <fullName evidence="10">3-oxoacyl-[acyl-carrier-protein] synthase III</fullName>
    </alternativeName>
</protein>
<evidence type="ECO:0000256" key="7">
    <source>
        <dbReference type="ARBA" id="ARBA00023160"/>
    </source>
</evidence>
<keyword evidence="4 10" id="KW-0808">Transferase</keyword>
<feature type="domain" description="Beta-ketoacyl-[acyl-carrier-protein] synthase III N-terminal" evidence="12">
    <location>
        <begin position="105"/>
        <end position="183"/>
    </location>
</feature>
<dbReference type="CDD" id="cd00830">
    <property type="entry name" value="KAS_III"/>
    <property type="match status" value="1"/>
</dbReference>
<evidence type="ECO:0000256" key="2">
    <source>
        <dbReference type="ARBA" id="ARBA00022490"/>
    </source>
</evidence>
<dbReference type="NCBIfam" id="TIGR00747">
    <property type="entry name" value="fabH"/>
    <property type="match status" value="1"/>
</dbReference>
<comment type="domain">
    <text evidence="10">The last Arg residue of the ACP-binding site is essential for the weak association between ACP/AcpP and FabH.</text>
</comment>
<dbReference type="UniPathway" id="UPA00094"/>
<comment type="pathway">
    <text evidence="10">Lipid metabolism; fatty acid biosynthesis.</text>
</comment>
<keyword evidence="2 10" id="KW-0963">Cytoplasm</keyword>
<evidence type="ECO:0000256" key="4">
    <source>
        <dbReference type="ARBA" id="ARBA00022679"/>
    </source>
</evidence>
<evidence type="ECO:0000313" key="14">
    <source>
        <dbReference type="Proteomes" id="UP000245790"/>
    </source>
</evidence>
<dbReference type="Pfam" id="PF08541">
    <property type="entry name" value="ACP_syn_III_C"/>
    <property type="match status" value="1"/>
</dbReference>
<keyword evidence="9 10" id="KW-0012">Acyltransferase</keyword>
<evidence type="ECO:0000256" key="1">
    <source>
        <dbReference type="ARBA" id="ARBA00008642"/>
    </source>
</evidence>
<dbReference type="SUPFAM" id="SSF53901">
    <property type="entry name" value="Thiolase-like"/>
    <property type="match status" value="1"/>
</dbReference>
<dbReference type="InterPro" id="IPR016039">
    <property type="entry name" value="Thiolase-like"/>
</dbReference>
<dbReference type="InterPro" id="IPR004655">
    <property type="entry name" value="FabH"/>
</dbReference>
<dbReference type="HAMAP" id="MF_01815">
    <property type="entry name" value="FabH"/>
    <property type="match status" value="1"/>
</dbReference>
<feature type="active site" evidence="10">
    <location>
        <position position="279"/>
    </location>
</feature>
<evidence type="ECO:0000256" key="10">
    <source>
        <dbReference type="HAMAP-Rule" id="MF_01815"/>
    </source>
</evidence>
<keyword evidence="3 10" id="KW-0444">Lipid biosynthesis</keyword>
<keyword evidence="6 10" id="KW-0443">Lipid metabolism</keyword>
<dbReference type="GO" id="GO:0005737">
    <property type="term" value="C:cytoplasm"/>
    <property type="evidence" value="ECO:0007669"/>
    <property type="project" value="UniProtKB-SubCell"/>
</dbReference>
<reference evidence="13 14" key="1">
    <citation type="submission" date="2018-05" db="EMBL/GenBank/DDBJ databases">
        <title>Genomic Encyclopedia of Type Strains, Phase IV (KMG-IV): sequencing the most valuable type-strain genomes for metagenomic binning, comparative biology and taxonomic classification.</title>
        <authorList>
            <person name="Goeker M."/>
        </authorList>
    </citation>
    <scope>NUCLEOTIDE SEQUENCE [LARGE SCALE GENOMIC DNA]</scope>
    <source>
        <strain evidence="13 14">DSM 25350</strain>
    </source>
</reference>
<comment type="caution">
    <text evidence="13">The sequence shown here is derived from an EMBL/GenBank/DDBJ whole genome shotgun (WGS) entry which is preliminary data.</text>
</comment>
<keyword evidence="8 10" id="KW-0511">Multifunctional enzyme</keyword>
<organism evidence="13 14">
    <name type="scientific">Pleionea mediterranea</name>
    <dbReference type="NCBI Taxonomy" id="523701"/>
    <lineage>
        <taxon>Bacteria</taxon>
        <taxon>Pseudomonadati</taxon>
        <taxon>Pseudomonadota</taxon>
        <taxon>Gammaproteobacteria</taxon>
        <taxon>Oceanospirillales</taxon>
        <taxon>Pleioneaceae</taxon>
        <taxon>Pleionea</taxon>
    </lineage>
</organism>
<name>A0A316FSS4_9GAMM</name>
<comment type="function">
    <text evidence="10">Catalyzes the condensation reaction of fatty acid synthesis by the addition to an acyl acceptor of two carbons from malonyl-ACP. Catalyzes the first condensation reaction which initiates fatty acid synthesis and may therefore play a role in governing the total rate of fatty acid production. Possesses both acetoacetyl-ACP synthase and acetyl transacylase activities. Its substrate specificity determines the biosynthesis of branched-chain and/or straight-chain of fatty acids.</text>
</comment>
<evidence type="ECO:0000313" key="13">
    <source>
        <dbReference type="EMBL" id="PWK50766.1"/>
    </source>
</evidence>
<keyword evidence="14" id="KW-1185">Reference proteome</keyword>
<dbReference type="GO" id="GO:0006633">
    <property type="term" value="P:fatty acid biosynthetic process"/>
    <property type="evidence" value="ECO:0007669"/>
    <property type="project" value="UniProtKB-UniRule"/>
</dbReference>
<dbReference type="Gene3D" id="3.40.47.10">
    <property type="match status" value="1"/>
</dbReference>
<feature type="domain" description="Beta-ketoacyl-[acyl-carrier-protein] synthase III C-terminal" evidence="11">
    <location>
        <begin position="233"/>
        <end position="322"/>
    </location>
</feature>
<feature type="active site" evidence="10">
    <location>
        <position position="111"/>
    </location>
</feature>
<dbReference type="AlphaFoldDB" id="A0A316FSS4"/>
<dbReference type="GO" id="GO:0033818">
    <property type="term" value="F:beta-ketoacyl-acyl-carrier-protein synthase III activity"/>
    <property type="evidence" value="ECO:0007669"/>
    <property type="project" value="UniProtKB-UniRule"/>
</dbReference>
<evidence type="ECO:0000256" key="6">
    <source>
        <dbReference type="ARBA" id="ARBA00023098"/>
    </source>
</evidence>
<dbReference type="RefSeq" id="WP_109763434.1">
    <property type="nucleotide sequence ID" value="NZ_QGGU01000006.1"/>
</dbReference>
<accession>A0A316FSS4</accession>
<proteinExistence type="inferred from homology"/>
<evidence type="ECO:0000259" key="12">
    <source>
        <dbReference type="Pfam" id="PF08545"/>
    </source>
</evidence>
<dbReference type="NCBIfam" id="NF006829">
    <property type="entry name" value="PRK09352.1"/>
    <property type="match status" value="1"/>
</dbReference>
<keyword evidence="5 10" id="KW-0276">Fatty acid metabolism</keyword>
<evidence type="ECO:0000256" key="8">
    <source>
        <dbReference type="ARBA" id="ARBA00023268"/>
    </source>
</evidence>
<evidence type="ECO:0000259" key="11">
    <source>
        <dbReference type="Pfam" id="PF08541"/>
    </source>
</evidence>